<sequence>MLDSLVRVSRRVRQPDSKEIASYKPSMAMGLALPLWGNSPGQGDLLAESVYRHAHCPKRHISPTPWRAWDSEALGFSPVTRRY</sequence>
<gene>
    <name evidence="1" type="ORF">JTE90_000959</name>
</gene>
<accession>A0AAV6TJY3</accession>
<protein>
    <submittedName>
        <fullName evidence="1">Uncharacterized protein</fullName>
    </submittedName>
</protein>
<evidence type="ECO:0000313" key="2">
    <source>
        <dbReference type="Proteomes" id="UP000827092"/>
    </source>
</evidence>
<reference evidence="1 2" key="1">
    <citation type="journal article" date="2022" name="Nat. Ecol. Evol.">
        <title>A masculinizing supergene underlies an exaggerated male reproductive morph in a spider.</title>
        <authorList>
            <person name="Hendrickx F."/>
            <person name="De Corte Z."/>
            <person name="Sonet G."/>
            <person name="Van Belleghem S.M."/>
            <person name="Kostlbacher S."/>
            <person name="Vangestel C."/>
        </authorList>
    </citation>
    <scope>NUCLEOTIDE SEQUENCE [LARGE SCALE GENOMIC DNA]</scope>
    <source>
        <strain evidence="1">W744_W776</strain>
    </source>
</reference>
<comment type="caution">
    <text evidence="1">The sequence shown here is derived from an EMBL/GenBank/DDBJ whole genome shotgun (WGS) entry which is preliminary data.</text>
</comment>
<organism evidence="1 2">
    <name type="scientific">Oedothorax gibbosus</name>
    <dbReference type="NCBI Taxonomy" id="931172"/>
    <lineage>
        <taxon>Eukaryota</taxon>
        <taxon>Metazoa</taxon>
        <taxon>Ecdysozoa</taxon>
        <taxon>Arthropoda</taxon>
        <taxon>Chelicerata</taxon>
        <taxon>Arachnida</taxon>
        <taxon>Araneae</taxon>
        <taxon>Araneomorphae</taxon>
        <taxon>Entelegynae</taxon>
        <taxon>Araneoidea</taxon>
        <taxon>Linyphiidae</taxon>
        <taxon>Erigoninae</taxon>
        <taxon>Oedothorax</taxon>
    </lineage>
</organism>
<keyword evidence="2" id="KW-1185">Reference proteome</keyword>
<dbReference type="Proteomes" id="UP000827092">
    <property type="component" value="Unassembled WGS sequence"/>
</dbReference>
<name>A0AAV6TJY3_9ARAC</name>
<evidence type="ECO:0000313" key="1">
    <source>
        <dbReference type="EMBL" id="KAG8171725.1"/>
    </source>
</evidence>
<dbReference type="EMBL" id="JAFNEN010003620">
    <property type="protein sequence ID" value="KAG8171725.1"/>
    <property type="molecule type" value="Genomic_DNA"/>
</dbReference>
<proteinExistence type="predicted"/>
<dbReference type="AlphaFoldDB" id="A0AAV6TJY3"/>